<protein>
    <submittedName>
        <fullName evidence="3">Glycosyltransferase</fullName>
        <ecNumber evidence="3">2.4.-.-</ecNumber>
    </submittedName>
</protein>
<feature type="domain" description="Glycosyltransferase 2-like" evidence="1">
    <location>
        <begin position="6"/>
        <end position="163"/>
    </location>
</feature>
<dbReference type="PANTHER" id="PTHR22916">
    <property type="entry name" value="GLYCOSYLTRANSFERASE"/>
    <property type="match status" value="1"/>
</dbReference>
<dbReference type="Pfam" id="PF00535">
    <property type="entry name" value="Glycos_transf_2"/>
    <property type="match status" value="1"/>
</dbReference>
<feature type="domain" description="Methyltransferase type 11" evidence="2">
    <location>
        <begin position="402"/>
        <end position="448"/>
    </location>
</feature>
<accession>A0ABV3ZME9</accession>
<evidence type="ECO:0000259" key="1">
    <source>
        <dbReference type="Pfam" id="PF00535"/>
    </source>
</evidence>
<dbReference type="GO" id="GO:0016757">
    <property type="term" value="F:glycosyltransferase activity"/>
    <property type="evidence" value="ECO:0007669"/>
    <property type="project" value="UniProtKB-KW"/>
</dbReference>
<reference evidence="3 4" key="1">
    <citation type="submission" date="2023-07" db="EMBL/GenBank/DDBJ databases">
        <authorList>
            <person name="Lian W.-H."/>
        </authorList>
    </citation>
    <scope>NUCLEOTIDE SEQUENCE [LARGE SCALE GENOMIC DNA]</scope>
    <source>
        <strain evidence="3 4">SYSU DXS3180</strain>
    </source>
</reference>
<proteinExistence type="predicted"/>
<keyword evidence="3" id="KW-0328">Glycosyltransferase</keyword>
<gene>
    <name evidence="3" type="ORF">QTN47_19295</name>
</gene>
<dbReference type="InterPro" id="IPR029063">
    <property type="entry name" value="SAM-dependent_MTases_sf"/>
</dbReference>
<organism evidence="3 4">
    <name type="scientific">Danxiaibacter flavus</name>
    <dbReference type="NCBI Taxonomy" id="3049108"/>
    <lineage>
        <taxon>Bacteria</taxon>
        <taxon>Pseudomonadati</taxon>
        <taxon>Bacteroidota</taxon>
        <taxon>Chitinophagia</taxon>
        <taxon>Chitinophagales</taxon>
        <taxon>Chitinophagaceae</taxon>
        <taxon>Danxiaibacter</taxon>
    </lineage>
</organism>
<dbReference type="CDD" id="cd02440">
    <property type="entry name" value="AdoMet_MTases"/>
    <property type="match status" value="1"/>
</dbReference>
<evidence type="ECO:0000259" key="2">
    <source>
        <dbReference type="Pfam" id="PF08241"/>
    </source>
</evidence>
<sequence length="534" mass="60448">MNEIVSVVITCYNHASYLDEAIGSVLYQTYPHFEIVVVDDGSTDHTKAVATNYREVKYVWQENQGLAAARNTGAKESSGKYLVFLDADDWLYKDALQQQVTAMLANPESMAVAGGHDKIDVDGKIIPEDHGPVVDADHYLHLLKGNFIGMHAAVMYRREVFDTLQYDPSLKAAEDYDLYLKLARKFPIYAHGGKIAGYRIHGNNMSRNIPFMLQHVLKVLGRQQEVLFGDDEKKAFAEGVSIWNKYYAGVILDQKLYQIHKKGYARNLLTNEERELVWNNFPKRTLSLYFQNNKKRVKKIVKRIIGRNNTAHDKTKPGEIDFGSFKRTTPYSRDFGFDRGGAIDRYYIEGFLEENSGDVKGRVLEIADNHYTYMFGKGKVVVSDVLHLHRDHPGATIAGDLSKADEIPIPDNQFDCIILTQTLHFIYDYEKAIQQCHRILKPGGVLLITVPGISQIDAGGWKDNWLWSFTARSMKLIFAKNFNSPDVTIESYGNVFSATAFLWGLGLSEVKDTGLLDEKDSCYQVTVAVRAVKN</sequence>
<evidence type="ECO:0000313" key="3">
    <source>
        <dbReference type="EMBL" id="MEX6689659.1"/>
    </source>
</evidence>
<comment type="caution">
    <text evidence="3">The sequence shown here is derived from an EMBL/GenBank/DDBJ whole genome shotgun (WGS) entry which is preliminary data.</text>
</comment>
<dbReference type="PANTHER" id="PTHR22916:SF3">
    <property type="entry name" value="UDP-GLCNAC:BETAGAL BETA-1,3-N-ACETYLGLUCOSAMINYLTRANSFERASE-LIKE PROTEIN 1"/>
    <property type="match status" value="1"/>
</dbReference>
<evidence type="ECO:0000313" key="4">
    <source>
        <dbReference type="Proteomes" id="UP001560573"/>
    </source>
</evidence>
<dbReference type="SUPFAM" id="SSF53335">
    <property type="entry name" value="S-adenosyl-L-methionine-dependent methyltransferases"/>
    <property type="match status" value="1"/>
</dbReference>
<dbReference type="EC" id="2.4.-.-" evidence="3"/>
<keyword evidence="3" id="KW-0808">Transferase</keyword>
<dbReference type="Pfam" id="PF08241">
    <property type="entry name" value="Methyltransf_11"/>
    <property type="match status" value="1"/>
</dbReference>
<name>A0ABV3ZME9_9BACT</name>
<dbReference type="InterPro" id="IPR001173">
    <property type="entry name" value="Glyco_trans_2-like"/>
</dbReference>
<dbReference type="Gene3D" id="3.40.50.150">
    <property type="entry name" value="Vaccinia Virus protein VP39"/>
    <property type="match status" value="1"/>
</dbReference>
<dbReference type="InterPro" id="IPR029044">
    <property type="entry name" value="Nucleotide-diphossugar_trans"/>
</dbReference>
<dbReference type="InterPro" id="IPR013216">
    <property type="entry name" value="Methyltransf_11"/>
</dbReference>
<keyword evidence="4" id="KW-1185">Reference proteome</keyword>
<dbReference type="Proteomes" id="UP001560573">
    <property type="component" value="Unassembled WGS sequence"/>
</dbReference>
<dbReference type="RefSeq" id="WP_369331066.1">
    <property type="nucleotide sequence ID" value="NZ_JAULBC010000006.1"/>
</dbReference>
<dbReference type="EMBL" id="JAULBC010000006">
    <property type="protein sequence ID" value="MEX6689659.1"/>
    <property type="molecule type" value="Genomic_DNA"/>
</dbReference>
<dbReference type="Gene3D" id="3.90.550.10">
    <property type="entry name" value="Spore Coat Polysaccharide Biosynthesis Protein SpsA, Chain A"/>
    <property type="match status" value="1"/>
</dbReference>
<dbReference type="SUPFAM" id="SSF53448">
    <property type="entry name" value="Nucleotide-diphospho-sugar transferases"/>
    <property type="match status" value="1"/>
</dbReference>